<proteinExistence type="predicted"/>
<gene>
    <name evidence="3" type="ORF">C9J47_10620</name>
</gene>
<evidence type="ECO:0000256" key="2">
    <source>
        <dbReference type="SAM" id="MobiDB-lite"/>
    </source>
</evidence>
<feature type="region of interest" description="Disordered" evidence="2">
    <location>
        <begin position="73"/>
        <end position="107"/>
    </location>
</feature>
<dbReference type="Proteomes" id="UP000241803">
    <property type="component" value="Unassembled WGS sequence"/>
</dbReference>
<evidence type="ECO:0000256" key="1">
    <source>
        <dbReference type="SAM" id="Coils"/>
    </source>
</evidence>
<reference evidence="3 4" key="1">
    <citation type="submission" date="2018-03" db="EMBL/GenBank/DDBJ databases">
        <title>Whole genome sequencing of Histamine producing bacteria.</title>
        <authorList>
            <person name="Butler K."/>
        </authorList>
    </citation>
    <scope>NUCLEOTIDE SEQUENCE [LARGE SCALE GENOMIC DNA]</scope>
    <source>
        <strain evidence="3 4">ATCC 19614</strain>
    </source>
</reference>
<accession>A0A2T3L8K4</accession>
<dbReference type="AlphaFoldDB" id="A0A2T3L8K4"/>
<evidence type="ECO:0000313" key="4">
    <source>
        <dbReference type="Proteomes" id="UP000241803"/>
    </source>
</evidence>
<protein>
    <submittedName>
        <fullName evidence="3">Uncharacterized protein</fullName>
    </submittedName>
</protein>
<organism evidence="3 4">
    <name type="scientific">Photobacterium indicum</name>
    <dbReference type="NCBI Taxonomy" id="81447"/>
    <lineage>
        <taxon>Bacteria</taxon>
        <taxon>Pseudomonadati</taxon>
        <taxon>Pseudomonadota</taxon>
        <taxon>Gammaproteobacteria</taxon>
        <taxon>Vibrionales</taxon>
        <taxon>Vibrionaceae</taxon>
        <taxon>Photobacterium</taxon>
    </lineage>
</organism>
<sequence length="151" mass="17286">MSNNKSQNGTSRSDEIFADFQEWKKHVSDDEIREIINDDDCLNRTEISKALDCSRSAVYSNRMQNAITEFEDEKRKEGILPKKSEQDVSKDSNKKSSNSNKGEALAEFNGSNNELLYLRKRNSDLEEENMILKAELKRFGELGALISDELD</sequence>
<name>A0A2T3L8K4_9GAMM</name>
<feature type="coiled-coil region" evidence="1">
    <location>
        <begin position="115"/>
        <end position="142"/>
    </location>
</feature>
<dbReference type="RefSeq" id="WP_107253512.1">
    <property type="nucleotide sequence ID" value="NZ_PYOC01000003.1"/>
</dbReference>
<feature type="compositionally biased region" description="Basic and acidic residues" evidence="2">
    <location>
        <begin position="73"/>
        <end position="94"/>
    </location>
</feature>
<keyword evidence="4" id="KW-1185">Reference proteome</keyword>
<comment type="caution">
    <text evidence="3">The sequence shown here is derived from an EMBL/GenBank/DDBJ whole genome shotgun (WGS) entry which is preliminary data.</text>
</comment>
<evidence type="ECO:0000313" key="3">
    <source>
        <dbReference type="EMBL" id="PSV47324.1"/>
    </source>
</evidence>
<dbReference type="EMBL" id="PYOC01000003">
    <property type="protein sequence ID" value="PSV47324.1"/>
    <property type="molecule type" value="Genomic_DNA"/>
</dbReference>
<keyword evidence="1" id="KW-0175">Coiled coil</keyword>